<feature type="domain" description="AAA+ ATPase" evidence="1">
    <location>
        <begin position="149"/>
        <end position="290"/>
    </location>
</feature>
<organism evidence="2 3">
    <name type="scientific">Secundilactobacillus kimchicus JCM 15530</name>
    <dbReference type="NCBI Taxonomy" id="1302272"/>
    <lineage>
        <taxon>Bacteria</taxon>
        <taxon>Bacillati</taxon>
        <taxon>Bacillota</taxon>
        <taxon>Bacilli</taxon>
        <taxon>Lactobacillales</taxon>
        <taxon>Lactobacillaceae</taxon>
        <taxon>Secundilactobacillus</taxon>
    </lineage>
</organism>
<name>A0A0R1HZW0_9LACO</name>
<reference evidence="2 3" key="1">
    <citation type="journal article" date="2015" name="Genome Announc.">
        <title>Expanding the biotechnology potential of lactobacilli through comparative genomics of 213 strains and associated genera.</title>
        <authorList>
            <person name="Sun Z."/>
            <person name="Harris H.M."/>
            <person name="McCann A."/>
            <person name="Guo C."/>
            <person name="Argimon S."/>
            <person name="Zhang W."/>
            <person name="Yang X."/>
            <person name="Jeffery I.B."/>
            <person name="Cooney J.C."/>
            <person name="Kagawa T.F."/>
            <person name="Liu W."/>
            <person name="Song Y."/>
            <person name="Salvetti E."/>
            <person name="Wrobel A."/>
            <person name="Rasinkangas P."/>
            <person name="Parkhill J."/>
            <person name="Rea M.C."/>
            <person name="O'Sullivan O."/>
            <person name="Ritari J."/>
            <person name="Douillard F.P."/>
            <person name="Paul Ross R."/>
            <person name="Yang R."/>
            <person name="Briner A.E."/>
            <person name="Felis G.E."/>
            <person name="de Vos W.M."/>
            <person name="Barrangou R."/>
            <person name="Klaenhammer T.R."/>
            <person name="Caufield P.W."/>
            <person name="Cui Y."/>
            <person name="Zhang H."/>
            <person name="O'Toole P.W."/>
        </authorList>
    </citation>
    <scope>NUCLEOTIDE SEQUENCE [LARGE SCALE GENOMIC DNA]</scope>
    <source>
        <strain evidence="2 3">JCM 15530</strain>
    </source>
</reference>
<evidence type="ECO:0000259" key="1">
    <source>
        <dbReference type="SMART" id="SM00382"/>
    </source>
</evidence>
<dbReference type="SMART" id="SM00382">
    <property type="entry name" value="AAA"/>
    <property type="match status" value="1"/>
</dbReference>
<protein>
    <submittedName>
        <fullName evidence="2">Primosomal protein DnaI</fullName>
    </submittedName>
</protein>
<dbReference type="CDD" id="cd00009">
    <property type="entry name" value="AAA"/>
    <property type="match status" value="1"/>
</dbReference>
<dbReference type="Pfam" id="PF01695">
    <property type="entry name" value="IstB_IS21"/>
    <property type="match status" value="1"/>
</dbReference>
<dbReference type="Pfam" id="PF07319">
    <property type="entry name" value="DnaI_N"/>
    <property type="match status" value="1"/>
</dbReference>
<dbReference type="Proteomes" id="UP000050911">
    <property type="component" value="Unassembled WGS sequence"/>
</dbReference>
<dbReference type="InterPro" id="IPR003593">
    <property type="entry name" value="AAA+_ATPase"/>
</dbReference>
<dbReference type="PANTHER" id="PTHR30050">
    <property type="entry name" value="CHROMOSOMAL REPLICATION INITIATOR PROTEIN DNAA"/>
    <property type="match status" value="1"/>
</dbReference>
<proteinExistence type="predicted"/>
<dbReference type="GO" id="GO:0006260">
    <property type="term" value="P:DNA replication"/>
    <property type="evidence" value="ECO:0007669"/>
    <property type="project" value="TreeGrafter"/>
</dbReference>
<dbReference type="PANTHER" id="PTHR30050:SF8">
    <property type="entry name" value="PRIMOSOMAL PROTEIN DNAI"/>
    <property type="match status" value="1"/>
</dbReference>
<accession>A0A0R1HZW0</accession>
<dbReference type="InterPro" id="IPR009928">
    <property type="entry name" value="DnaI_N"/>
</dbReference>
<sequence>MQRWMDKKHLNDNYQKLMAQVYNDPDVREFLEQHQADLSEETIDRSSAKLYEYVNARDRLAAGKTVFAPGYQPALIINDHLIDVTYSPTAEQQEKMRSQTVRQRVNAVMMPKMIREANFDNFARDDQRLAALAAAADFTESYESNPKGFHKGLYLYGSFGVGKTYLLGAIANHLAANGFKTTLVHFPSFAVDMKNAIGDNRVAEKLDTVKKAPVLMLDDIGADSMSAWVRDEVLGVILEYRMQSELPTFFSSNFSMNQLETEHLQITQRGDEEPLKAKRLMQRIRFLASEIAMVGKNRRLD</sequence>
<gene>
    <name evidence="2" type="ORF">FC96_GL000138</name>
</gene>
<dbReference type="Gene3D" id="3.40.50.300">
    <property type="entry name" value="P-loop containing nucleotide triphosphate hydrolases"/>
    <property type="match status" value="1"/>
</dbReference>
<dbReference type="EMBL" id="AZCX01000001">
    <property type="protein sequence ID" value="KRK49217.1"/>
    <property type="molecule type" value="Genomic_DNA"/>
</dbReference>
<dbReference type="SUPFAM" id="SSF52540">
    <property type="entry name" value="P-loop containing nucleoside triphosphate hydrolases"/>
    <property type="match status" value="1"/>
</dbReference>
<dbReference type="NCBIfam" id="NF006505">
    <property type="entry name" value="PRK08939.1"/>
    <property type="match status" value="1"/>
</dbReference>
<evidence type="ECO:0000313" key="2">
    <source>
        <dbReference type="EMBL" id="KRK49217.1"/>
    </source>
</evidence>
<dbReference type="InterPro" id="IPR002611">
    <property type="entry name" value="IstB_ATP-bd"/>
</dbReference>
<comment type="caution">
    <text evidence="2">The sequence shown here is derived from an EMBL/GenBank/DDBJ whole genome shotgun (WGS) entry which is preliminary data.</text>
</comment>
<dbReference type="AlphaFoldDB" id="A0A0R1HZW0"/>
<keyword evidence="3" id="KW-1185">Reference proteome</keyword>
<evidence type="ECO:0000313" key="3">
    <source>
        <dbReference type="Proteomes" id="UP000050911"/>
    </source>
</evidence>
<dbReference type="InterPro" id="IPR027417">
    <property type="entry name" value="P-loop_NTPase"/>
</dbReference>
<dbReference type="GO" id="GO:0005524">
    <property type="term" value="F:ATP binding"/>
    <property type="evidence" value="ECO:0007669"/>
    <property type="project" value="InterPro"/>
</dbReference>
<dbReference type="STRING" id="1302272.FC96_GL000138"/>
<dbReference type="PATRIC" id="fig|1302272.5.peg.135"/>